<keyword evidence="1" id="KW-1133">Transmembrane helix</keyword>
<proteinExistence type="predicted"/>
<organism evidence="2">
    <name type="scientific">Arundo donax</name>
    <name type="common">Giant reed</name>
    <name type="synonym">Donax arundinaceus</name>
    <dbReference type="NCBI Taxonomy" id="35708"/>
    <lineage>
        <taxon>Eukaryota</taxon>
        <taxon>Viridiplantae</taxon>
        <taxon>Streptophyta</taxon>
        <taxon>Embryophyta</taxon>
        <taxon>Tracheophyta</taxon>
        <taxon>Spermatophyta</taxon>
        <taxon>Magnoliopsida</taxon>
        <taxon>Liliopsida</taxon>
        <taxon>Poales</taxon>
        <taxon>Poaceae</taxon>
        <taxon>PACMAD clade</taxon>
        <taxon>Arundinoideae</taxon>
        <taxon>Arundineae</taxon>
        <taxon>Arundo</taxon>
    </lineage>
</organism>
<evidence type="ECO:0000313" key="2">
    <source>
        <dbReference type="EMBL" id="JAD70575.1"/>
    </source>
</evidence>
<reference evidence="2" key="2">
    <citation type="journal article" date="2015" name="Data Brief">
        <title>Shoot transcriptome of the giant reed, Arundo donax.</title>
        <authorList>
            <person name="Barrero R.A."/>
            <person name="Guerrero F.D."/>
            <person name="Moolhuijzen P."/>
            <person name="Goolsby J.A."/>
            <person name="Tidwell J."/>
            <person name="Bellgard S.E."/>
            <person name="Bellgard M.I."/>
        </authorList>
    </citation>
    <scope>NUCLEOTIDE SEQUENCE</scope>
    <source>
        <tissue evidence="2">Shoot tissue taken approximately 20 cm above the soil surface</tissue>
    </source>
</reference>
<dbReference type="AlphaFoldDB" id="A0A0A9CB04"/>
<sequence>MYVMFHLPALILTTTLMPWILISFAAFLIYLSSI</sequence>
<evidence type="ECO:0000256" key="1">
    <source>
        <dbReference type="SAM" id="Phobius"/>
    </source>
</evidence>
<dbReference type="EMBL" id="GBRH01227320">
    <property type="protein sequence ID" value="JAD70575.1"/>
    <property type="molecule type" value="Transcribed_RNA"/>
</dbReference>
<feature type="transmembrane region" description="Helical" evidence="1">
    <location>
        <begin position="6"/>
        <end position="31"/>
    </location>
</feature>
<keyword evidence="1" id="KW-0472">Membrane</keyword>
<protein>
    <submittedName>
        <fullName evidence="2">Uncharacterized protein</fullName>
    </submittedName>
</protein>
<keyword evidence="1" id="KW-0812">Transmembrane</keyword>
<accession>A0A0A9CB04</accession>
<name>A0A0A9CB04_ARUDO</name>
<reference evidence="2" key="1">
    <citation type="submission" date="2014-09" db="EMBL/GenBank/DDBJ databases">
        <authorList>
            <person name="Magalhaes I.L.F."/>
            <person name="Oliveira U."/>
            <person name="Santos F.R."/>
            <person name="Vidigal T.H.D.A."/>
            <person name="Brescovit A.D."/>
            <person name="Santos A.J."/>
        </authorList>
    </citation>
    <scope>NUCLEOTIDE SEQUENCE</scope>
    <source>
        <tissue evidence="2">Shoot tissue taken approximately 20 cm above the soil surface</tissue>
    </source>
</reference>